<keyword evidence="1" id="KW-1133">Transmembrane helix</keyword>
<reference evidence="2 3" key="1">
    <citation type="submission" date="2013-02" db="EMBL/GenBank/DDBJ databases">
        <title>The Genome Sequence of Enterococcus faecium VRE_84.</title>
        <authorList>
            <consortium name="The Broad Institute Genome Sequencing Platform"/>
            <consortium name="The Broad Institute Genome Sequencing Center for Infectious Disease"/>
            <person name="Earl A.M."/>
            <person name="Gilmore M.S."/>
            <person name="Lebreton F."/>
            <person name="Hammerum A.M."/>
            <person name="Jensen L.B."/>
            <person name="Guardabassi L."/>
            <person name="Walker B."/>
            <person name="Young S.K."/>
            <person name="Zeng Q."/>
            <person name="Gargeya S."/>
            <person name="Fitzgerald M."/>
            <person name="Haas B."/>
            <person name="Abouelleil A."/>
            <person name="Alvarado L."/>
            <person name="Arachchi H.M."/>
            <person name="Berlin A.M."/>
            <person name="Chapman S.B."/>
            <person name="Dewar J."/>
            <person name="Goldberg J."/>
            <person name="Griggs A."/>
            <person name="Gujja S."/>
            <person name="Hansen M."/>
            <person name="Howarth C."/>
            <person name="Imamovic A."/>
            <person name="Larimer J."/>
            <person name="McCowan C."/>
            <person name="Murphy C."/>
            <person name="Neiman D."/>
            <person name="Pearson M."/>
            <person name="Priest M."/>
            <person name="Roberts A."/>
            <person name="Saif S."/>
            <person name="Shea T."/>
            <person name="Sisk P."/>
            <person name="Sykes S."/>
            <person name="Wortman J."/>
            <person name="Nusbaum C."/>
            <person name="Birren B."/>
        </authorList>
    </citation>
    <scope>NUCLEOTIDE SEQUENCE [LARGE SCALE GENOMIC DNA]</scope>
    <source>
        <strain evidence="2 3">VRE 84</strain>
    </source>
</reference>
<comment type="caution">
    <text evidence="2">The sequence shown here is derived from an EMBL/GenBank/DDBJ whole genome shotgun (WGS) entry which is preliminary data.</text>
</comment>
<evidence type="ECO:0000256" key="1">
    <source>
        <dbReference type="SAM" id="Phobius"/>
    </source>
</evidence>
<accession>A0A829F3S1</accession>
<feature type="transmembrane region" description="Helical" evidence="1">
    <location>
        <begin position="55"/>
        <end position="75"/>
    </location>
</feature>
<keyword evidence="1" id="KW-0472">Membrane</keyword>
<name>A0A829F3S1_ENTFC</name>
<evidence type="ECO:0000313" key="3">
    <source>
        <dbReference type="Proteomes" id="UP000013834"/>
    </source>
</evidence>
<sequence length="112" mass="12273">MFDSIKNLVSGMTPDMKTLVQVVLYFLAFVFSLKPGFTAMKFFGDAKWGDGLKYVGAIIAIFIIPVITTVMLYTMGTKTGNDLNQKANIISALIPVVGIYLVSKFPKNELLG</sequence>
<evidence type="ECO:0000313" key="2">
    <source>
        <dbReference type="EMBL" id="EOG26357.1"/>
    </source>
</evidence>
<feature type="transmembrane region" description="Helical" evidence="1">
    <location>
        <begin position="87"/>
        <end position="103"/>
    </location>
</feature>
<protein>
    <submittedName>
        <fullName evidence="2">Uncharacterized protein</fullName>
    </submittedName>
</protein>
<proteinExistence type="predicted"/>
<dbReference type="EMBL" id="AIVF01000026">
    <property type="protein sequence ID" value="EOG26357.1"/>
    <property type="molecule type" value="Genomic_DNA"/>
</dbReference>
<feature type="transmembrane region" description="Helical" evidence="1">
    <location>
        <begin position="22"/>
        <end position="43"/>
    </location>
</feature>
<dbReference type="AlphaFoldDB" id="A0A829F3S1"/>
<keyword evidence="1" id="KW-0812">Transmembrane</keyword>
<dbReference type="RefSeq" id="WP_002347431.1">
    <property type="nucleotide sequence ID" value="NZ_KB948130.1"/>
</dbReference>
<organism evidence="2 3">
    <name type="scientific">Enterococcus faecium EnGen0180</name>
    <dbReference type="NCBI Taxonomy" id="1157475"/>
    <lineage>
        <taxon>Bacteria</taxon>
        <taxon>Bacillati</taxon>
        <taxon>Bacillota</taxon>
        <taxon>Bacilli</taxon>
        <taxon>Lactobacillales</taxon>
        <taxon>Enterococcaceae</taxon>
        <taxon>Enterococcus</taxon>
    </lineage>
</organism>
<gene>
    <name evidence="2" type="ORF">SMG_01376</name>
</gene>
<dbReference type="Proteomes" id="UP000013834">
    <property type="component" value="Unassembled WGS sequence"/>
</dbReference>
<dbReference type="GeneID" id="66455811"/>